<keyword evidence="4" id="KW-1185">Reference proteome</keyword>
<protein>
    <recommendedName>
        <fullName evidence="2">GerMN domain-containing protein</fullName>
    </recommendedName>
</protein>
<dbReference type="Pfam" id="PF25976">
    <property type="entry name" value="LpqB_N"/>
    <property type="match status" value="1"/>
</dbReference>
<proteinExistence type="predicted"/>
<dbReference type="EMBL" id="SZQA01000011">
    <property type="protein sequence ID" value="TKK88439.1"/>
    <property type="molecule type" value="Genomic_DNA"/>
</dbReference>
<reference evidence="3 4" key="1">
    <citation type="submission" date="2019-04" db="EMBL/GenBank/DDBJ databases">
        <title>Herbidospora sp. NEAU-GS14.nov., a novel actinomycete isolated from soil.</title>
        <authorList>
            <person name="Han L."/>
        </authorList>
    </citation>
    <scope>NUCLEOTIDE SEQUENCE [LARGE SCALE GENOMIC DNA]</scope>
    <source>
        <strain evidence="3 4">NEAU-GS14</strain>
    </source>
</reference>
<feature type="chain" id="PRO_5020318996" description="GerMN domain-containing protein" evidence="1">
    <location>
        <begin position="26"/>
        <end position="587"/>
    </location>
</feature>
<dbReference type="InterPro" id="IPR059026">
    <property type="entry name" value="LpqB_N"/>
</dbReference>
<gene>
    <name evidence="3" type="ORF">FDA94_14200</name>
</gene>
<evidence type="ECO:0000259" key="2">
    <source>
        <dbReference type="SMART" id="SM00909"/>
    </source>
</evidence>
<dbReference type="InterPro" id="IPR018910">
    <property type="entry name" value="LpqB_C"/>
</dbReference>
<dbReference type="PROSITE" id="PS51257">
    <property type="entry name" value="PROKAR_LIPOPROTEIN"/>
    <property type="match status" value="1"/>
</dbReference>
<feature type="domain" description="GerMN" evidence="2">
    <location>
        <begin position="210"/>
        <end position="301"/>
    </location>
</feature>
<dbReference type="InterPro" id="IPR019606">
    <property type="entry name" value="GerMN"/>
</dbReference>
<accession>A0A4U3MIF3</accession>
<dbReference type="SMART" id="SM00909">
    <property type="entry name" value="Germane"/>
    <property type="match status" value="1"/>
</dbReference>
<dbReference type="OrthoDB" id="3226781at2"/>
<organism evidence="3 4">
    <name type="scientific">Herbidospora galbida</name>
    <dbReference type="NCBI Taxonomy" id="2575442"/>
    <lineage>
        <taxon>Bacteria</taxon>
        <taxon>Bacillati</taxon>
        <taxon>Actinomycetota</taxon>
        <taxon>Actinomycetes</taxon>
        <taxon>Streptosporangiales</taxon>
        <taxon>Streptosporangiaceae</taxon>
        <taxon>Herbidospora</taxon>
    </lineage>
</organism>
<comment type="caution">
    <text evidence="3">The sequence shown here is derived from an EMBL/GenBank/DDBJ whole genome shotgun (WGS) entry which is preliminary data.</text>
</comment>
<evidence type="ECO:0000256" key="1">
    <source>
        <dbReference type="SAM" id="SignalP"/>
    </source>
</evidence>
<keyword evidence="1" id="KW-0732">Signal</keyword>
<name>A0A4U3MIF3_9ACTN</name>
<dbReference type="SUPFAM" id="SSF82171">
    <property type="entry name" value="DPP6 N-terminal domain-like"/>
    <property type="match status" value="1"/>
</dbReference>
<dbReference type="Pfam" id="PF10647">
    <property type="entry name" value="Gmad1"/>
    <property type="match status" value="1"/>
</dbReference>
<dbReference type="AlphaFoldDB" id="A0A4U3MIF3"/>
<dbReference type="Pfam" id="PF10646">
    <property type="entry name" value="Germane"/>
    <property type="match status" value="1"/>
</dbReference>
<dbReference type="Proteomes" id="UP000308705">
    <property type="component" value="Unassembled WGS sequence"/>
</dbReference>
<evidence type="ECO:0000313" key="3">
    <source>
        <dbReference type="EMBL" id="TKK88439.1"/>
    </source>
</evidence>
<sequence length="587" mass="63081">MSTKRRVLTMVATLATLTGCTIVPASGNPPTASEEERGGDILSQTYVRILASPPRPDATAVEIVRGFQAAMASFDDPQRKIARQYLTGAAAASWQPWAAATRVCDCRFADDLPEEDAEKFIVSFKGRQVGTLEAGGRYRAASEGTLDEAFTLVRVNGEWRIAEAPQGLILLRTDLTRAYAPVEIYFPNPSFNGLVADRVRVPIDPSRGLPESLIRTLLRGPTGPLSGAVENVYPKGTELNGIEIEGDTLYVDFSSPIAALRNSPDRIKAMKAQLAWSLGTDRVGGRYIEILVNGEAFPGGGMRFKPTEYPTYNPSVITGDAAGYFVRDGRMFRVAGKDEEQPAAVLGAAGQPTRPFNHGAVSAEGRDQVAALMGDETGVWVTQMVAGSPWQRWINAQGRLTPPSWDREGQVWAVETAGGKSQVWRASTVGHQSPVLAPELENANVSAFRVARDGVRVAVVADNGAGQTVQIGSIVRGPTYRVGALETLVPPEEGQKVVDVAWRDATTLLVLTEKDSPNGPQQALAAYPIMDGDEKTPIELSKRLTSITSTDSRILASDENGAVTVWDGKKWTTLVDDGSSFPAYPLG</sequence>
<feature type="signal peptide" evidence="1">
    <location>
        <begin position="1"/>
        <end position="25"/>
    </location>
</feature>
<evidence type="ECO:0000313" key="4">
    <source>
        <dbReference type="Proteomes" id="UP000308705"/>
    </source>
</evidence>
<dbReference type="RefSeq" id="WP_137247517.1">
    <property type="nucleotide sequence ID" value="NZ_SZQA01000011.1"/>
</dbReference>